<dbReference type="FunFam" id="3.30.1510.10:FF:000001">
    <property type="entry name" value="Formate--tetrahydrofolate ligase"/>
    <property type="match status" value="1"/>
</dbReference>
<dbReference type="InterPro" id="IPR020628">
    <property type="entry name" value="Formate_THF_ligase_CS"/>
</dbReference>
<evidence type="ECO:0000256" key="4">
    <source>
        <dbReference type="ARBA" id="ARBA00022741"/>
    </source>
</evidence>
<dbReference type="GO" id="GO:0004329">
    <property type="term" value="F:formate-tetrahydrofolate ligase activity"/>
    <property type="evidence" value="ECO:0007669"/>
    <property type="project" value="UniProtKB-UniRule"/>
</dbReference>
<keyword evidence="4 8" id="KW-0547">Nucleotide-binding</keyword>
<dbReference type="AlphaFoldDB" id="A0A483C259"/>
<dbReference type="SUPFAM" id="SSF52540">
    <property type="entry name" value="P-loop containing nucleoside triphosphate hydrolases"/>
    <property type="match status" value="1"/>
</dbReference>
<evidence type="ECO:0000256" key="7">
    <source>
        <dbReference type="ARBA" id="ARBA00061363"/>
    </source>
</evidence>
<evidence type="ECO:0000313" key="12">
    <source>
        <dbReference type="Proteomes" id="UP001281024"/>
    </source>
</evidence>
<evidence type="ECO:0000256" key="5">
    <source>
        <dbReference type="ARBA" id="ARBA00022840"/>
    </source>
</evidence>
<keyword evidence="5 8" id="KW-0067">ATP-binding</keyword>
<dbReference type="UniPathway" id="UPA00193"/>
<gene>
    <name evidence="8" type="primary">fhs</name>
    <name evidence="10" type="ORF">ATX59_03630</name>
    <name evidence="9" type="ORF">GA838_08705</name>
</gene>
<comment type="caution">
    <text evidence="9">The sequence shown here is derived from an EMBL/GenBank/DDBJ whole genome shotgun (WGS) entry which is preliminary data.</text>
</comment>
<dbReference type="HAMAP" id="MF_01543">
    <property type="entry name" value="FTHFS"/>
    <property type="match status" value="1"/>
</dbReference>
<keyword evidence="2 8" id="KW-0554">One-carbon metabolism</keyword>
<dbReference type="RefSeq" id="WP_032818863.1">
    <property type="nucleotide sequence ID" value="NZ_MLOK01000031.1"/>
</dbReference>
<dbReference type="GO" id="GO:0035999">
    <property type="term" value="P:tetrahydrofolate interconversion"/>
    <property type="evidence" value="ECO:0007669"/>
    <property type="project" value="UniProtKB-UniRule"/>
</dbReference>
<evidence type="ECO:0000256" key="6">
    <source>
        <dbReference type="ARBA" id="ARBA00049033"/>
    </source>
</evidence>
<dbReference type="Proteomes" id="UP001281024">
    <property type="component" value="Unassembled WGS sequence"/>
</dbReference>
<organism evidence="9 12">
    <name type="scientific">Oenococcus oeni</name>
    <name type="common">Leuconostoc oenos</name>
    <dbReference type="NCBI Taxonomy" id="1247"/>
    <lineage>
        <taxon>Bacteria</taxon>
        <taxon>Bacillati</taxon>
        <taxon>Bacillota</taxon>
        <taxon>Bacilli</taxon>
        <taxon>Lactobacillales</taxon>
        <taxon>Lactobacillaceae</taxon>
        <taxon>Oenococcus</taxon>
    </lineage>
</organism>
<dbReference type="Gene3D" id="3.30.1510.10">
    <property type="entry name" value="Domain 2, N(10)-formyltetrahydrofolate synthetase"/>
    <property type="match status" value="1"/>
</dbReference>
<evidence type="ECO:0000256" key="3">
    <source>
        <dbReference type="ARBA" id="ARBA00022598"/>
    </source>
</evidence>
<name>A0A483C259_OENOE</name>
<dbReference type="EC" id="6.3.4.3" evidence="8"/>
<dbReference type="PROSITE" id="PS00721">
    <property type="entry name" value="FTHFS_1"/>
    <property type="match status" value="1"/>
</dbReference>
<dbReference type="EMBL" id="WERV01000007">
    <property type="protein sequence ID" value="MDV7715804.1"/>
    <property type="molecule type" value="Genomic_DNA"/>
</dbReference>
<keyword evidence="3 8" id="KW-0436">Ligase</keyword>
<dbReference type="InterPro" id="IPR000559">
    <property type="entry name" value="Formate_THF_ligase"/>
</dbReference>
<evidence type="ECO:0000256" key="2">
    <source>
        <dbReference type="ARBA" id="ARBA00022563"/>
    </source>
</evidence>
<feature type="binding site" evidence="8">
    <location>
        <begin position="63"/>
        <end position="70"/>
    </location>
    <ligand>
        <name>ATP</name>
        <dbReference type="ChEBI" id="CHEBI:30616"/>
    </ligand>
</feature>
<evidence type="ECO:0000256" key="8">
    <source>
        <dbReference type="HAMAP-Rule" id="MF_01543"/>
    </source>
</evidence>
<accession>A0A483C259</accession>
<dbReference type="Gene3D" id="3.40.50.300">
    <property type="entry name" value="P-loop containing nucleotide triphosphate hydrolases"/>
    <property type="match status" value="1"/>
</dbReference>
<dbReference type="InterPro" id="IPR027417">
    <property type="entry name" value="P-loop_NTPase"/>
</dbReference>
<comment type="similarity">
    <text evidence="7 8">Belongs to the formate--tetrahydrofolate ligase family.</text>
</comment>
<dbReference type="Gene3D" id="3.10.410.10">
    <property type="entry name" value="Formyltetrahydrofolate synthetase, domain 3"/>
    <property type="match status" value="1"/>
</dbReference>
<proteinExistence type="inferred from homology"/>
<dbReference type="GO" id="GO:0005524">
    <property type="term" value="F:ATP binding"/>
    <property type="evidence" value="ECO:0007669"/>
    <property type="project" value="UniProtKB-UniRule"/>
</dbReference>
<reference evidence="10 11" key="1">
    <citation type="journal article" date="2016" name="BMC Genomics">
        <title>Consensus pan-genome assembly of the specialised wine bacterium Oenococcus oeni.</title>
        <authorList>
            <person name="Sternes P.R."/>
            <person name="Borneman A.R."/>
        </authorList>
    </citation>
    <scope>NUCLEOTIDE SEQUENCE [LARGE SCALE GENOMIC DNA]</scope>
    <source>
        <strain evidence="10 11">AWRIB661</strain>
    </source>
</reference>
<evidence type="ECO:0000313" key="11">
    <source>
        <dbReference type="Proteomes" id="UP000181728"/>
    </source>
</evidence>
<dbReference type="NCBIfam" id="NF010030">
    <property type="entry name" value="PRK13505.1"/>
    <property type="match status" value="1"/>
</dbReference>
<comment type="pathway">
    <text evidence="1 8">One-carbon metabolism; tetrahydrofolate interconversion.</text>
</comment>
<sequence>MKSDIEIAHSIKALPITEIGKQIGLSDSQLIPYGHDKAKIDASSIANMPRQGKLVLVTSINPTPAGEGKTTVTIGLVDAINRLGKSAIGALREPSMGPVFGLKGGATGGGYAQVIPMEDINLHFTGDIHAVSAAHNLLAAVIDNHLHQGNELKIDPENIYWRRVLDMNDRALRQITLGKGRVNGPERNSGFDITASSEIMAVLTLSKNLFDLKKRLSRIVVALDVQGKPVTVADLKVAGALTAILKDAINPNLVQSLEHSPFIIHGGPFANIAQGTNSVVATDAALKLADFAVTEAGFGSDLGGEKFMDVKVPVLGKEPDAVVIVATVKALKFHGGVALDHLSDKNVDAVRNGLDNLNRHLEAMTHYGKPVVVALNKFLDDDMEEIQLIKNFVEGEKKLQFEIVTSFVDGFEGSLDLAKKVIEATDNQRFFMPLYQADDSIENKIQTIVEKIYGGKDFELSDRAKKDLAEVKENSWGKLPVVIAKTPNSLTDDSKIHGAPTGFTIHIRRFIPKIGAGFIVAMAGKVLMMPGLGKNPAAEKIDVDENGKISGLS</sequence>
<dbReference type="EMBL" id="MLOK01000031">
    <property type="protein sequence ID" value="OIM21554.1"/>
    <property type="molecule type" value="Genomic_DNA"/>
</dbReference>
<dbReference type="Pfam" id="PF01268">
    <property type="entry name" value="FTHFS"/>
    <property type="match status" value="1"/>
</dbReference>
<dbReference type="Proteomes" id="UP000181728">
    <property type="component" value="Unassembled WGS sequence"/>
</dbReference>
<reference evidence="9" key="2">
    <citation type="submission" date="2019-10" db="EMBL/GenBank/DDBJ databases">
        <title>Malate fermentation in French cider.</title>
        <authorList>
            <person name="Cousin F.J."/>
            <person name="Medina Fernandez S."/>
            <person name="Misery B."/>
            <person name="Laplace J.-M."/>
            <person name="Cretenet M."/>
        </authorList>
    </citation>
    <scope>NUCLEOTIDE SEQUENCE</scope>
    <source>
        <strain evidence="9">UCMA15129</strain>
    </source>
</reference>
<evidence type="ECO:0000313" key="9">
    <source>
        <dbReference type="EMBL" id="MDV7715804.1"/>
    </source>
</evidence>
<evidence type="ECO:0000313" key="10">
    <source>
        <dbReference type="EMBL" id="OIM21554.1"/>
    </source>
</evidence>
<comment type="catalytic activity">
    <reaction evidence="6 8">
        <text>(6S)-5,6,7,8-tetrahydrofolate + formate + ATP = (6R)-10-formyltetrahydrofolate + ADP + phosphate</text>
        <dbReference type="Rhea" id="RHEA:20221"/>
        <dbReference type="ChEBI" id="CHEBI:15740"/>
        <dbReference type="ChEBI" id="CHEBI:30616"/>
        <dbReference type="ChEBI" id="CHEBI:43474"/>
        <dbReference type="ChEBI" id="CHEBI:57453"/>
        <dbReference type="ChEBI" id="CHEBI:195366"/>
        <dbReference type="ChEBI" id="CHEBI:456216"/>
        <dbReference type="EC" id="6.3.4.3"/>
    </reaction>
</comment>
<protein>
    <recommendedName>
        <fullName evidence="8">Formate--tetrahydrofolate ligase</fullName>
        <ecNumber evidence="8">6.3.4.3</ecNumber>
    </recommendedName>
    <alternativeName>
        <fullName evidence="8">Formyltetrahydrofolate synthetase</fullName>
        <shortName evidence="8">FHS</shortName>
        <shortName evidence="8">FTHFS</shortName>
    </alternativeName>
</protein>
<evidence type="ECO:0000256" key="1">
    <source>
        <dbReference type="ARBA" id="ARBA00004777"/>
    </source>
</evidence>